<dbReference type="EMBL" id="CAADFJ010000057">
    <property type="protein sequence ID" value="VFK01052.1"/>
    <property type="molecule type" value="Genomic_DNA"/>
</dbReference>
<protein>
    <submittedName>
        <fullName evidence="1">Uncharacterized protein</fullName>
    </submittedName>
</protein>
<reference evidence="1" key="1">
    <citation type="submission" date="2019-02" db="EMBL/GenBank/DDBJ databases">
        <authorList>
            <person name="Gruber-Vodicka R. H."/>
            <person name="Seah K. B. B."/>
        </authorList>
    </citation>
    <scope>NUCLEOTIDE SEQUENCE</scope>
    <source>
        <strain evidence="3">BECK_SA2B12</strain>
        <strain evidence="1">BECK_SA2B15</strain>
        <strain evidence="2">BECK_SA2B20</strain>
    </source>
</reference>
<dbReference type="EMBL" id="CAADFI010000061">
    <property type="protein sequence ID" value="VFJ94401.1"/>
    <property type="molecule type" value="Genomic_DNA"/>
</dbReference>
<dbReference type="AlphaFoldDB" id="A0A450UM69"/>
<name>A0A450UM69_9GAMM</name>
<sequence>MSSNGEVYIALAGFRSCLEIRIVEVAPRLRLLQGAMGAKIRIVVDYMTPKYITNLAPVATRQDAIRVRRRSRLRIPKQLLMAAVAKSEGITALFYPAICLLPWRARLAPNMQNKME</sequence>
<evidence type="ECO:0000313" key="3">
    <source>
        <dbReference type="EMBL" id="VFK01052.1"/>
    </source>
</evidence>
<evidence type="ECO:0000313" key="2">
    <source>
        <dbReference type="EMBL" id="VFJ94401.1"/>
    </source>
</evidence>
<proteinExistence type="predicted"/>
<accession>A0A450UM69</accession>
<dbReference type="EMBL" id="CAADFG010000059">
    <property type="protein sequence ID" value="VFJ93632.1"/>
    <property type="molecule type" value="Genomic_DNA"/>
</dbReference>
<evidence type="ECO:0000313" key="1">
    <source>
        <dbReference type="EMBL" id="VFJ93632.1"/>
    </source>
</evidence>
<gene>
    <name evidence="1" type="ORF">BECKH772A_GA0070896_100596</name>
    <name evidence="2" type="ORF">BECKH772B_GA0070898_100616</name>
    <name evidence="3" type="ORF">BECKH772C_GA0070978_100574</name>
</gene>
<organism evidence="1">
    <name type="scientific">Candidatus Kentrum eta</name>
    <dbReference type="NCBI Taxonomy" id="2126337"/>
    <lineage>
        <taxon>Bacteria</taxon>
        <taxon>Pseudomonadati</taxon>
        <taxon>Pseudomonadota</taxon>
        <taxon>Gammaproteobacteria</taxon>
        <taxon>Candidatus Kentrum</taxon>
    </lineage>
</organism>